<evidence type="ECO:0000256" key="1">
    <source>
        <dbReference type="SAM" id="Phobius"/>
    </source>
</evidence>
<dbReference type="AlphaFoldDB" id="A0A554JDP8"/>
<sequence length="191" mass="21347">MNRSRARLSGLEVNGETIMALAVSGMTLLYLALCLWYRLESDRVRASADQLQPLTMALTSTANYRALIEDLKRSNIQVFVHSVVPKVVKAPDTRNAWAPLPANPPLVLTLSIALTPILAHCYSLEYEADRDQAEYHKLRELSCGDRVNFQYRQLSSLSNDPAARLPTSEVLTLDTVISPDGRRVWLEVTPP</sequence>
<keyword evidence="1" id="KW-0812">Transmembrane</keyword>
<organism evidence="2 3">
    <name type="scientific">Candidatus Berkelbacteria bacterium Gr01-1014_85</name>
    <dbReference type="NCBI Taxonomy" id="2017150"/>
    <lineage>
        <taxon>Bacteria</taxon>
        <taxon>Candidatus Berkelbacteria</taxon>
    </lineage>
</organism>
<proteinExistence type="predicted"/>
<name>A0A554JDP8_9BACT</name>
<accession>A0A554JDP8</accession>
<comment type="caution">
    <text evidence="2">The sequence shown here is derived from an EMBL/GenBank/DDBJ whole genome shotgun (WGS) entry which is preliminary data.</text>
</comment>
<evidence type="ECO:0000313" key="3">
    <source>
        <dbReference type="Proteomes" id="UP000316253"/>
    </source>
</evidence>
<protein>
    <submittedName>
        <fullName evidence="2">Uncharacterized protein</fullName>
    </submittedName>
</protein>
<feature type="transmembrane region" description="Helical" evidence="1">
    <location>
        <begin position="18"/>
        <end position="37"/>
    </location>
</feature>
<keyword evidence="1" id="KW-1133">Transmembrane helix</keyword>
<dbReference type="EMBL" id="VMFD01000004">
    <property type="protein sequence ID" value="TSC66506.1"/>
    <property type="molecule type" value="Genomic_DNA"/>
</dbReference>
<reference evidence="2 3" key="1">
    <citation type="submission" date="2017-08" db="EMBL/GenBank/DDBJ databases">
        <title>Mechanisms for carbon and nitrogen cycling indicate functional differentiation within the Candidate Phyla Radiation.</title>
        <authorList>
            <person name="Danczak R.E."/>
            <person name="Johnston M.D."/>
            <person name="Kenah C."/>
            <person name="Slattery M."/>
            <person name="Wrighton K.C."/>
            <person name="Wilkins M.J."/>
        </authorList>
    </citation>
    <scope>NUCLEOTIDE SEQUENCE [LARGE SCALE GENOMIC DNA]</scope>
    <source>
        <strain evidence="2">Gr01-1014_85</strain>
    </source>
</reference>
<dbReference type="Proteomes" id="UP000316253">
    <property type="component" value="Unassembled WGS sequence"/>
</dbReference>
<gene>
    <name evidence="2" type="ORF">CEO22_73</name>
</gene>
<evidence type="ECO:0000313" key="2">
    <source>
        <dbReference type="EMBL" id="TSC66506.1"/>
    </source>
</evidence>
<keyword evidence="1" id="KW-0472">Membrane</keyword>